<accession>A0A6G9YIA3</accession>
<evidence type="ECO:0000313" key="2">
    <source>
        <dbReference type="Proteomes" id="UP000503540"/>
    </source>
</evidence>
<protein>
    <submittedName>
        <fullName evidence="1">Uncharacterized protein</fullName>
    </submittedName>
</protein>
<reference evidence="1 2" key="1">
    <citation type="journal article" date="2019" name="ACS Chem. Biol.">
        <title>Identification and Mobilization of a Cryptic Antibiotic Biosynthesis Gene Locus from a Human-Pathogenic Nocardia Isolate.</title>
        <authorList>
            <person name="Herisse M."/>
            <person name="Ishida K."/>
            <person name="Porter J.L."/>
            <person name="Howden B."/>
            <person name="Hertweck C."/>
            <person name="Stinear T.P."/>
            <person name="Pidot S.J."/>
        </authorList>
    </citation>
    <scope>NUCLEOTIDE SEQUENCE [LARGE SCALE GENOMIC DNA]</scope>
    <source>
        <strain evidence="1 2">AUSMDU00012717</strain>
    </source>
</reference>
<name>A0A6G9YIA3_9NOCA</name>
<organism evidence="1 2">
    <name type="scientific">Nocardia arthritidis</name>
    <dbReference type="NCBI Taxonomy" id="228602"/>
    <lineage>
        <taxon>Bacteria</taxon>
        <taxon>Bacillati</taxon>
        <taxon>Actinomycetota</taxon>
        <taxon>Actinomycetes</taxon>
        <taxon>Mycobacteriales</taxon>
        <taxon>Nocardiaceae</taxon>
        <taxon>Nocardia</taxon>
    </lineage>
</organism>
<sequence length="144" mass="15299">MDTVLESALYTRDCIECGSSADAAVAEVLTGGWHEWNLHGTCRKCESEWYECGSGPTPASIRAAILDVNGPSVLELGAGSVEPVAVMRTLRQVRSLTLSQARTMADELLSVGLRGTLVEMEALARLLHATGAVATIRSSSTDFC</sequence>
<dbReference type="KEGG" id="nah:F5544_24555"/>
<dbReference type="AlphaFoldDB" id="A0A6G9YIA3"/>
<dbReference type="EMBL" id="CP046172">
    <property type="protein sequence ID" value="QIS12766.1"/>
    <property type="molecule type" value="Genomic_DNA"/>
</dbReference>
<gene>
    <name evidence="1" type="ORF">F5544_24555</name>
</gene>
<dbReference type="Proteomes" id="UP000503540">
    <property type="component" value="Chromosome"/>
</dbReference>
<keyword evidence="2" id="KW-1185">Reference proteome</keyword>
<dbReference type="RefSeq" id="WP_167475398.1">
    <property type="nucleotide sequence ID" value="NZ_CP046172.1"/>
</dbReference>
<proteinExistence type="predicted"/>
<evidence type="ECO:0000313" key="1">
    <source>
        <dbReference type="EMBL" id="QIS12766.1"/>
    </source>
</evidence>